<dbReference type="PROSITE" id="PS51186">
    <property type="entry name" value="GNAT"/>
    <property type="match status" value="1"/>
</dbReference>
<accession>A0A2X0IRT5</accession>
<sequence>MSAHLPTLRVAHTADLEPDERTAARALLYRAFDDMTEDDWEHCLGGVHALLREPSGLVVAHAAVVQRRLLHLGRAWRVGYVEGVAVEASHRRRGYGGAVMAEVERIIDRAYEFGALGSSDEGLAFYAARGWRPWQGPTSALTPTAGVIRTPDEDGSVFVHAGTAALDPTAELTCDWRDGDVW</sequence>
<name>A0A2X0IRT5_9ACTN</name>
<dbReference type="EMBL" id="QKYN01000036">
    <property type="protein sequence ID" value="RAG85951.1"/>
    <property type="molecule type" value="Genomic_DNA"/>
</dbReference>
<comment type="caution">
    <text evidence="2">The sequence shown here is derived from an EMBL/GenBank/DDBJ whole genome shotgun (WGS) entry which is preliminary data.</text>
</comment>
<evidence type="ECO:0000313" key="3">
    <source>
        <dbReference type="Proteomes" id="UP000248889"/>
    </source>
</evidence>
<dbReference type="AlphaFoldDB" id="A0A2X0IRT5"/>
<dbReference type="OrthoDB" id="70281at2"/>
<feature type="domain" description="N-acetyltransferase" evidence="1">
    <location>
        <begin position="11"/>
        <end position="153"/>
    </location>
</feature>
<keyword evidence="3" id="KW-1185">Reference proteome</keyword>
<dbReference type="InterPro" id="IPR000182">
    <property type="entry name" value="GNAT_dom"/>
</dbReference>
<keyword evidence="2" id="KW-0808">Transferase</keyword>
<evidence type="ECO:0000313" key="2">
    <source>
        <dbReference type="EMBL" id="RAG85951.1"/>
    </source>
</evidence>
<organism evidence="2 3">
    <name type="scientific">Streptacidiphilus pinicola</name>
    <dbReference type="NCBI Taxonomy" id="2219663"/>
    <lineage>
        <taxon>Bacteria</taxon>
        <taxon>Bacillati</taxon>
        <taxon>Actinomycetota</taxon>
        <taxon>Actinomycetes</taxon>
        <taxon>Kitasatosporales</taxon>
        <taxon>Streptomycetaceae</taxon>
        <taxon>Streptacidiphilus</taxon>
    </lineage>
</organism>
<dbReference type="RefSeq" id="WP_111500391.1">
    <property type="nucleotide sequence ID" value="NZ_QKYN01000036.1"/>
</dbReference>
<proteinExistence type="predicted"/>
<dbReference type="SUPFAM" id="SSF55729">
    <property type="entry name" value="Acyl-CoA N-acyltransferases (Nat)"/>
    <property type="match status" value="1"/>
</dbReference>
<dbReference type="Proteomes" id="UP000248889">
    <property type="component" value="Unassembled WGS sequence"/>
</dbReference>
<dbReference type="InterPro" id="IPR016181">
    <property type="entry name" value="Acyl_CoA_acyltransferase"/>
</dbReference>
<dbReference type="Pfam" id="PF13527">
    <property type="entry name" value="Acetyltransf_9"/>
    <property type="match status" value="1"/>
</dbReference>
<dbReference type="GO" id="GO:0016747">
    <property type="term" value="F:acyltransferase activity, transferring groups other than amino-acyl groups"/>
    <property type="evidence" value="ECO:0007669"/>
    <property type="project" value="InterPro"/>
</dbReference>
<dbReference type="Gene3D" id="3.40.630.30">
    <property type="match status" value="1"/>
</dbReference>
<gene>
    <name evidence="2" type="ORF">DN069_09250</name>
</gene>
<protein>
    <submittedName>
        <fullName evidence="2">Aminoglycoside 2'-N-acetyltransferase</fullName>
    </submittedName>
</protein>
<reference evidence="2 3" key="1">
    <citation type="submission" date="2018-06" db="EMBL/GenBank/DDBJ databases">
        <title>Streptacidiphilus pinicola sp. nov., isolated from pine grove soil.</title>
        <authorList>
            <person name="Roh S.G."/>
            <person name="Park S."/>
            <person name="Kim M.-K."/>
            <person name="Yun B.-R."/>
            <person name="Park J."/>
            <person name="Kim M.J."/>
            <person name="Kim Y.S."/>
            <person name="Kim S.B."/>
        </authorList>
    </citation>
    <scope>NUCLEOTIDE SEQUENCE [LARGE SCALE GENOMIC DNA]</scope>
    <source>
        <strain evidence="2 3">MMS16-CNU450</strain>
    </source>
</reference>
<evidence type="ECO:0000259" key="1">
    <source>
        <dbReference type="PROSITE" id="PS51186"/>
    </source>
</evidence>
<dbReference type="CDD" id="cd04301">
    <property type="entry name" value="NAT_SF"/>
    <property type="match status" value="1"/>
</dbReference>